<proteinExistence type="inferred from homology"/>
<accession>A0A480AQN8</accession>
<dbReference type="OrthoDB" id="8576090at2"/>
<dbReference type="EMBL" id="BJCL01000007">
    <property type="protein sequence ID" value="GCL63959.1"/>
    <property type="molecule type" value="Genomic_DNA"/>
</dbReference>
<keyword evidence="5" id="KW-1185">Reference proteome</keyword>
<evidence type="ECO:0000259" key="3">
    <source>
        <dbReference type="Pfam" id="PF01425"/>
    </source>
</evidence>
<evidence type="ECO:0000313" key="5">
    <source>
        <dbReference type="Proteomes" id="UP000301751"/>
    </source>
</evidence>
<name>A0A480AQN8_9BURK</name>
<comment type="caution">
    <text evidence="4">The sequence shown here is derived from an EMBL/GenBank/DDBJ whole genome shotgun (WGS) entry which is preliminary data.</text>
</comment>
<evidence type="ECO:0000256" key="1">
    <source>
        <dbReference type="ARBA" id="ARBA00009199"/>
    </source>
</evidence>
<dbReference type="GO" id="GO:0016787">
    <property type="term" value="F:hydrolase activity"/>
    <property type="evidence" value="ECO:0007669"/>
    <property type="project" value="UniProtKB-KW"/>
</dbReference>
<dbReference type="InterPro" id="IPR023631">
    <property type="entry name" value="Amidase_dom"/>
</dbReference>
<feature type="domain" description="Amidase" evidence="3">
    <location>
        <begin position="28"/>
        <end position="476"/>
    </location>
</feature>
<organism evidence="4 5">
    <name type="scientific">Pseudaquabacterium pictum</name>
    <dbReference type="NCBI Taxonomy" id="2315236"/>
    <lineage>
        <taxon>Bacteria</taxon>
        <taxon>Pseudomonadati</taxon>
        <taxon>Pseudomonadota</taxon>
        <taxon>Betaproteobacteria</taxon>
        <taxon>Burkholderiales</taxon>
        <taxon>Sphaerotilaceae</taxon>
        <taxon>Pseudaquabacterium</taxon>
    </lineage>
</organism>
<dbReference type="AlphaFoldDB" id="A0A480AQN8"/>
<comment type="similarity">
    <text evidence="1">Belongs to the amidase family.</text>
</comment>
<evidence type="ECO:0000256" key="2">
    <source>
        <dbReference type="SAM" id="MobiDB-lite"/>
    </source>
</evidence>
<sequence>MIAFDDYAAHDGLGLAALVKTGQVSAAELLEAAVARIDAVNPALNAVVRTRYDAARREAAQIDRAAPFCGVPFLVKDLLATLAGEPTGQGTALLGQRPMPQDSTLVQRWRAAGLLLLGRTNTPEFGLTPYTEPRATGPARNPWSPEHTPGGSSGGSAAAVAARMVPVASGGDGGGSIRIPASCCGLFGFKPSRGTTPTGPLLGTLWQGLAVEHVLSRSVRDSAALLDATVGADPGAPWAAPDLGGPLLTALQRPPQRLRIAFSHQPLLGRTVHADCMAAVQDVAALLQSLGHEVVEAAPPVDRPALEQAFVTVLAAETAADIAQLEQLLGRRLAGTDFEPATAALGLLGCSFRAAELALAQRTLQGASRALVPFFQTHDLLLTPTLGAPPALLGAQQPTAAEQRLMRVVTALGAGGLLRQPAVLQPLLDKTFDTIPFTALFNITGQPAMSVPLCWNAAGLPVGVQLAGRFGEDALLFRLAAQLEQTRPWFHRVPVIG</sequence>
<evidence type="ECO:0000313" key="4">
    <source>
        <dbReference type="EMBL" id="GCL63959.1"/>
    </source>
</evidence>
<dbReference type="PROSITE" id="PS00571">
    <property type="entry name" value="AMIDASES"/>
    <property type="match status" value="1"/>
</dbReference>
<dbReference type="SUPFAM" id="SSF75304">
    <property type="entry name" value="Amidase signature (AS) enzymes"/>
    <property type="match status" value="1"/>
</dbReference>
<dbReference type="Gene3D" id="3.90.1300.10">
    <property type="entry name" value="Amidase signature (AS) domain"/>
    <property type="match status" value="1"/>
</dbReference>
<dbReference type="InterPro" id="IPR000120">
    <property type="entry name" value="Amidase"/>
</dbReference>
<keyword evidence="4" id="KW-0378">Hydrolase</keyword>
<reference evidence="5" key="1">
    <citation type="submission" date="2019-03" db="EMBL/GenBank/DDBJ databases">
        <title>Aquabacterium pictum sp.nov., the first bacteriochlorophyll a-containing freshwater bacterium in the genus Aquabacterium of the class Betaproteobacteria.</title>
        <authorList>
            <person name="Hirose S."/>
            <person name="Tank M."/>
            <person name="Hara E."/>
            <person name="Tamaki H."/>
            <person name="Takaichi S."/>
            <person name="Haruta S."/>
            <person name="Hanada S."/>
        </authorList>
    </citation>
    <scope>NUCLEOTIDE SEQUENCE [LARGE SCALE GENOMIC DNA]</scope>
    <source>
        <strain evidence="5">W35</strain>
    </source>
</reference>
<dbReference type="RefSeq" id="WP_137733693.1">
    <property type="nucleotide sequence ID" value="NZ_BJCL01000007.1"/>
</dbReference>
<gene>
    <name evidence="4" type="ORF">AQPW35_30400</name>
</gene>
<dbReference type="InterPro" id="IPR036928">
    <property type="entry name" value="AS_sf"/>
</dbReference>
<dbReference type="Pfam" id="PF01425">
    <property type="entry name" value="Amidase"/>
    <property type="match status" value="1"/>
</dbReference>
<dbReference type="Proteomes" id="UP000301751">
    <property type="component" value="Unassembled WGS sequence"/>
</dbReference>
<dbReference type="InterPro" id="IPR020556">
    <property type="entry name" value="Amidase_CS"/>
</dbReference>
<dbReference type="PANTHER" id="PTHR11895:SF7">
    <property type="entry name" value="GLUTAMYL-TRNA(GLN) AMIDOTRANSFERASE SUBUNIT A, MITOCHONDRIAL"/>
    <property type="match status" value="1"/>
</dbReference>
<feature type="region of interest" description="Disordered" evidence="2">
    <location>
        <begin position="126"/>
        <end position="156"/>
    </location>
</feature>
<dbReference type="PANTHER" id="PTHR11895">
    <property type="entry name" value="TRANSAMIDASE"/>
    <property type="match status" value="1"/>
</dbReference>
<protein>
    <submittedName>
        <fullName evidence="4">6-aminohexanoate-cyclic-dimer hydrolase</fullName>
    </submittedName>
</protein>